<dbReference type="AlphaFoldDB" id="A0AAV3R2D3"/>
<evidence type="ECO:0008006" key="4">
    <source>
        <dbReference type="Google" id="ProtNLM"/>
    </source>
</evidence>
<comment type="caution">
    <text evidence="2">The sequence shown here is derived from an EMBL/GenBank/DDBJ whole genome shotgun (WGS) entry which is preliminary data.</text>
</comment>
<sequence length="139" mass="15553">MEMSVGYEEHLDSAGTGSYYNEGEADIMATYFFSNLCRFLMNMTGICNAIVLLMAYVSCCPVMVFIGRKSRLDEFPEEVGFDLATIVSFQGVKLNSYYHIIGLAAYIRVSTLPLLCFDGSFFREIGACFMLQLLSVLHS</sequence>
<accession>A0AAV3R2D3</accession>
<evidence type="ECO:0000256" key="1">
    <source>
        <dbReference type="SAM" id="Phobius"/>
    </source>
</evidence>
<evidence type="ECO:0000313" key="2">
    <source>
        <dbReference type="EMBL" id="GAA0170504.1"/>
    </source>
</evidence>
<name>A0AAV3R2D3_LITER</name>
<dbReference type="Proteomes" id="UP001454036">
    <property type="component" value="Unassembled WGS sequence"/>
</dbReference>
<organism evidence="2 3">
    <name type="scientific">Lithospermum erythrorhizon</name>
    <name type="common">Purple gromwell</name>
    <name type="synonym">Lithospermum officinale var. erythrorhizon</name>
    <dbReference type="NCBI Taxonomy" id="34254"/>
    <lineage>
        <taxon>Eukaryota</taxon>
        <taxon>Viridiplantae</taxon>
        <taxon>Streptophyta</taxon>
        <taxon>Embryophyta</taxon>
        <taxon>Tracheophyta</taxon>
        <taxon>Spermatophyta</taxon>
        <taxon>Magnoliopsida</taxon>
        <taxon>eudicotyledons</taxon>
        <taxon>Gunneridae</taxon>
        <taxon>Pentapetalae</taxon>
        <taxon>asterids</taxon>
        <taxon>lamiids</taxon>
        <taxon>Boraginales</taxon>
        <taxon>Boraginaceae</taxon>
        <taxon>Boraginoideae</taxon>
        <taxon>Lithospermeae</taxon>
        <taxon>Lithospermum</taxon>
    </lineage>
</organism>
<proteinExistence type="predicted"/>
<dbReference type="EMBL" id="BAABME010007272">
    <property type="protein sequence ID" value="GAA0170504.1"/>
    <property type="molecule type" value="Genomic_DNA"/>
</dbReference>
<keyword evidence="1" id="KW-1133">Transmembrane helix</keyword>
<keyword evidence="1" id="KW-0812">Transmembrane</keyword>
<evidence type="ECO:0000313" key="3">
    <source>
        <dbReference type="Proteomes" id="UP001454036"/>
    </source>
</evidence>
<feature type="transmembrane region" description="Helical" evidence="1">
    <location>
        <begin position="39"/>
        <end position="66"/>
    </location>
</feature>
<reference evidence="2 3" key="1">
    <citation type="submission" date="2024-01" db="EMBL/GenBank/DDBJ databases">
        <title>The complete chloroplast genome sequence of Lithospermum erythrorhizon: insights into the phylogenetic relationship among Boraginaceae species and the maternal lineages of purple gromwells.</title>
        <authorList>
            <person name="Okada T."/>
            <person name="Watanabe K."/>
        </authorList>
    </citation>
    <scope>NUCLEOTIDE SEQUENCE [LARGE SCALE GENOMIC DNA]</scope>
</reference>
<gene>
    <name evidence="2" type="ORF">LIER_24745</name>
</gene>
<keyword evidence="3" id="KW-1185">Reference proteome</keyword>
<protein>
    <recommendedName>
        <fullName evidence="4">Amino acid transporter transmembrane domain-containing protein</fullName>
    </recommendedName>
</protein>
<keyword evidence="1" id="KW-0472">Membrane</keyword>